<dbReference type="PANTHER" id="PTHR19353:SF19">
    <property type="entry name" value="DELTA(5) FATTY ACID DESATURASE C-RELATED"/>
    <property type="match status" value="1"/>
</dbReference>
<evidence type="ECO:0000256" key="1">
    <source>
        <dbReference type="SAM" id="Phobius"/>
    </source>
</evidence>
<dbReference type="Pfam" id="PF00487">
    <property type="entry name" value="FA_desaturase"/>
    <property type="match status" value="1"/>
</dbReference>
<dbReference type="CDD" id="cd03506">
    <property type="entry name" value="Delta6-FADS-like"/>
    <property type="match status" value="1"/>
</dbReference>
<dbReference type="PANTHER" id="PTHR19353">
    <property type="entry name" value="FATTY ACID DESATURASE 2"/>
    <property type="match status" value="1"/>
</dbReference>
<reference evidence="4" key="1">
    <citation type="journal article" date="2019" name="Int. J. Syst. Evol. Microbiol.">
        <title>The Global Catalogue of Microorganisms (GCM) 10K type strain sequencing project: providing services to taxonomists for standard genome sequencing and annotation.</title>
        <authorList>
            <consortium name="The Broad Institute Genomics Platform"/>
            <consortium name="The Broad Institute Genome Sequencing Center for Infectious Disease"/>
            <person name="Wu L."/>
            <person name="Ma J."/>
        </authorList>
    </citation>
    <scope>NUCLEOTIDE SEQUENCE [LARGE SCALE GENOMIC DNA]</scope>
    <source>
        <strain evidence="4">JCM 19129</strain>
    </source>
</reference>
<evidence type="ECO:0000313" key="3">
    <source>
        <dbReference type="EMBL" id="GAA4919386.1"/>
    </source>
</evidence>
<feature type="transmembrane region" description="Helical" evidence="1">
    <location>
        <begin position="33"/>
        <end position="50"/>
    </location>
</feature>
<evidence type="ECO:0000259" key="2">
    <source>
        <dbReference type="Pfam" id="PF00487"/>
    </source>
</evidence>
<comment type="caution">
    <text evidence="3">The sequence shown here is derived from an EMBL/GenBank/DDBJ whole genome shotgun (WGS) entry which is preliminary data.</text>
</comment>
<feature type="transmembrane region" description="Helical" evidence="1">
    <location>
        <begin position="135"/>
        <end position="157"/>
    </location>
</feature>
<proteinExistence type="predicted"/>
<keyword evidence="1" id="KW-0472">Membrane</keyword>
<keyword evidence="1" id="KW-1133">Transmembrane helix</keyword>
<name>A0ABP9FW85_9MICC</name>
<protein>
    <submittedName>
        <fullName evidence="3">Acyl-CoA desaturase</fullName>
    </submittedName>
</protein>
<sequence length="326" mass="36013">MDARPGVYIGRCIVLVAAFALAGTLLATLGQSWWQLAVAALFGVLFTQAAFLSHDGAHQQVFASGRHNEWFARITGNLIVGLSYGWWTKKHGKHHAHPNTIGKDGDIAPGALVFVPEDAAERTGFMRWLAKRQGWLFFPLLTLFALVLHYSAAETIIRAKKLKHRKAEAAMLIVRVIGFPLLVILLLGPGLGAAFLAVQLVVFGVYMGASFAPNHKGMPVIPKDAEVDFLRRQVLTSRNIRGGRLMDWAMGGLNYQIEHHVFPRMASPNLHKVQPMVKQFCAERGIPYTEAGLVESYGIVIRYLNEVGLGHADPMECPLTAQYRAR</sequence>
<dbReference type="PIRSF" id="PIRSF015921">
    <property type="entry name" value="FA_sphinglp_des"/>
    <property type="match status" value="1"/>
</dbReference>
<dbReference type="InterPro" id="IPR005804">
    <property type="entry name" value="FA_desaturase_dom"/>
</dbReference>
<evidence type="ECO:0000313" key="4">
    <source>
        <dbReference type="Proteomes" id="UP001500368"/>
    </source>
</evidence>
<keyword evidence="4" id="KW-1185">Reference proteome</keyword>
<feature type="transmembrane region" description="Helical" evidence="1">
    <location>
        <begin position="7"/>
        <end position="27"/>
    </location>
</feature>
<keyword evidence="1" id="KW-0812">Transmembrane</keyword>
<feature type="transmembrane region" description="Helical" evidence="1">
    <location>
        <begin position="169"/>
        <end position="187"/>
    </location>
</feature>
<organism evidence="3 4">
    <name type="scientific">Nesterenkonia rhizosphaerae</name>
    <dbReference type="NCBI Taxonomy" id="1348272"/>
    <lineage>
        <taxon>Bacteria</taxon>
        <taxon>Bacillati</taxon>
        <taxon>Actinomycetota</taxon>
        <taxon>Actinomycetes</taxon>
        <taxon>Micrococcales</taxon>
        <taxon>Micrococcaceae</taxon>
        <taxon>Nesterenkonia</taxon>
    </lineage>
</organism>
<dbReference type="InterPro" id="IPR012171">
    <property type="entry name" value="Fatty_acid_desaturase"/>
</dbReference>
<feature type="domain" description="Fatty acid desaturase" evidence="2">
    <location>
        <begin position="32"/>
        <end position="290"/>
    </location>
</feature>
<accession>A0ABP9FW85</accession>
<dbReference type="EMBL" id="BAABLW010000007">
    <property type="protein sequence ID" value="GAA4919386.1"/>
    <property type="molecule type" value="Genomic_DNA"/>
</dbReference>
<gene>
    <name evidence="3" type="ORF">GCM10025790_14080</name>
</gene>
<dbReference type="Proteomes" id="UP001500368">
    <property type="component" value="Unassembled WGS sequence"/>
</dbReference>